<gene>
    <name evidence="3" type="ORF">ES724_04255</name>
</gene>
<keyword evidence="4" id="KW-1185">Reference proteome</keyword>
<keyword evidence="1" id="KW-0472">Membrane</keyword>
<sequence>MQLGKISIGDFNPTDKMMHLGAYFVLAFVWFFYYLFKIQEESLKIKGFFNISILIILFGMLIEVLQGALTDYRDPDWADMLANSIGVLLALGMCLGFLKFFKRLKHKINSFL</sequence>
<evidence type="ECO:0000259" key="2">
    <source>
        <dbReference type="Pfam" id="PF04892"/>
    </source>
</evidence>
<evidence type="ECO:0000313" key="4">
    <source>
        <dbReference type="Proteomes" id="UP000321367"/>
    </source>
</evidence>
<proteinExistence type="predicted"/>
<dbReference type="Proteomes" id="UP000321367">
    <property type="component" value="Unassembled WGS sequence"/>
</dbReference>
<comment type="caution">
    <text evidence="3">The sequence shown here is derived from an EMBL/GenBank/DDBJ whole genome shotgun (WGS) entry which is preliminary data.</text>
</comment>
<feature type="transmembrane region" description="Helical" evidence="1">
    <location>
        <begin position="20"/>
        <end position="36"/>
    </location>
</feature>
<dbReference type="AlphaFoldDB" id="A0A5C6ZW36"/>
<dbReference type="NCBIfam" id="NF037970">
    <property type="entry name" value="vanZ_1"/>
    <property type="match status" value="1"/>
</dbReference>
<feature type="domain" description="VanZ-like" evidence="2">
    <location>
        <begin position="23"/>
        <end position="95"/>
    </location>
</feature>
<dbReference type="PANTHER" id="PTHR28008">
    <property type="entry name" value="DOMAIN PROTEIN, PUTATIVE (AFU_ORTHOLOGUE AFUA_3G10980)-RELATED"/>
    <property type="match status" value="1"/>
</dbReference>
<evidence type="ECO:0000313" key="3">
    <source>
        <dbReference type="EMBL" id="TXD94919.1"/>
    </source>
</evidence>
<dbReference type="PANTHER" id="PTHR28008:SF1">
    <property type="entry name" value="DOMAIN PROTEIN, PUTATIVE (AFU_ORTHOLOGUE AFUA_3G10980)-RELATED"/>
    <property type="match status" value="1"/>
</dbReference>
<feature type="transmembrane region" description="Helical" evidence="1">
    <location>
        <begin position="81"/>
        <end position="101"/>
    </location>
</feature>
<name>A0A5C6ZW36_9FLAO</name>
<accession>A0A5C6ZW36</accession>
<keyword evidence="1" id="KW-1133">Transmembrane helix</keyword>
<feature type="transmembrane region" description="Helical" evidence="1">
    <location>
        <begin position="48"/>
        <end position="69"/>
    </location>
</feature>
<dbReference type="EMBL" id="VORY01000003">
    <property type="protein sequence ID" value="TXD94919.1"/>
    <property type="molecule type" value="Genomic_DNA"/>
</dbReference>
<dbReference type="OrthoDB" id="5472246at2"/>
<dbReference type="Pfam" id="PF04892">
    <property type="entry name" value="VanZ"/>
    <property type="match status" value="1"/>
</dbReference>
<organism evidence="3 4">
    <name type="scientific">Gillisia hiemivivida</name>
    <dbReference type="NCBI Taxonomy" id="291190"/>
    <lineage>
        <taxon>Bacteria</taxon>
        <taxon>Pseudomonadati</taxon>
        <taxon>Bacteroidota</taxon>
        <taxon>Flavobacteriia</taxon>
        <taxon>Flavobacteriales</taxon>
        <taxon>Flavobacteriaceae</taxon>
        <taxon>Gillisia</taxon>
    </lineage>
</organism>
<evidence type="ECO:0000256" key="1">
    <source>
        <dbReference type="SAM" id="Phobius"/>
    </source>
</evidence>
<dbReference type="InterPro" id="IPR006976">
    <property type="entry name" value="VanZ-like"/>
</dbReference>
<protein>
    <submittedName>
        <fullName evidence="3">Teicoplanin resistance protein VanZ</fullName>
    </submittedName>
</protein>
<reference evidence="3 4" key="1">
    <citation type="submission" date="2019-08" db="EMBL/GenBank/DDBJ databases">
        <title>Genome sequence of Gillisia hiemivivida IC154 (type strain).</title>
        <authorList>
            <person name="Bowman J.P."/>
        </authorList>
    </citation>
    <scope>NUCLEOTIDE SEQUENCE [LARGE SCALE GENOMIC DNA]</scope>
    <source>
        <strain evidence="3 4">IC154</strain>
    </source>
</reference>
<keyword evidence="1" id="KW-0812">Transmembrane</keyword>